<organism evidence="3 4">
    <name type="scientific">Telluria antibiotica</name>
    <dbReference type="NCBI Taxonomy" id="2717319"/>
    <lineage>
        <taxon>Bacteria</taxon>
        <taxon>Pseudomonadati</taxon>
        <taxon>Pseudomonadota</taxon>
        <taxon>Betaproteobacteria</taxon>
        <taxon>Burkholderiales</taxon>
        <taxon>Oxalobacteraceae</taxon>
        <taxon>Telluria group</taxon>
        <taxon>Telluria</taxon>
    </lineage>
</organism>
<reference evidence="3 4" key="1">
    <citation type="submission" date="2020-03" db="EMBL/GenBank/DDBJ databases">
        <title>Genome sequence of strain Massilia sp. TW-1.</title>
        <authorList>
            <person name="Chaudhary D.K."/>
        </authorList>
    </citation>
    <scope>NUCLEOTIDE SEQUENCE [LARGE SCALE GENOMIC DNA]</scope>
    <source>
        <strain evidence="3 4">TW-1</strain>
    </source>
</reference>
<feature type="signal peptide" evidence="1">
    <location>
        <begin position="1"/>
        <end position="21"/>
    </location>
</feature>
<dbReference type="InterPro" id="IPR013424">
    <property type="entry name" value="Ice-binding_C"/>
</dbReference>
<dbReference type="EMBL" id="JAAQOM010000026">
    <property type="protein sequence ID" value="NIA57728.1"/>
    <property type="molecule type" value="Genomic_DNA"/>
</dbReference>
<keyword evidence="4" id="KW-1185">Reference proteome</keyword>
<gene>
    <name evidence="3" type="ORF">HAV22_29290</name>
</gene>
<feature type="domain" description="Ice-binding protein C-terminal" evidence="2">
    <location>
        <begin position="165"/>
        <end position="189"/>
    </location>
</feature>
<feature type="chain" id="PRO_5046993490" evidence="1">
    <location>
        <begin position="22"/>
        <end position="193"/>
    </location>
</feature>
<accession>A0ABX0PJU3</accession>
<dbReference type="RefSeq" id="WP_166864869.1">
    <property type="nucleotide sequence ID" value="NZ_JAAQOM010000026.1"/>
</dbReference>
<sequence>MKTIILKTLVLATLAAGQAYAAPISLDNTASITATYNGKAEDVVGLDHDFQVEAGSNTTTLDPTNAGVEFLTADALFGFDFSTTGLLTVYNNLPAASNADYRLTFDFGSGLAAPITSFTLVDGSGLVSGMPGLTILGDHGIGLDLSGLVWTDGFGQFSARLGTADVPEPATAALVLAGAAGLATARRKRTSRA</sequence>
<proteinExistence type="predicted"/>
<comment type="caution">
    <text evidence="3">The sequence shown here is derived from an EMBL/GenBank/DDBJ whole genome shotgun (WGS) entry which is preliminary data.</text>
</comment>
<evidence type="ECO:0000256" key="1">
    <source>
        <dbReference type="SAM" id="SignalP"/>
    </source>
</evidence>
<dbReference type="Proteomes" id="UP000716322">
    <property type="component" value="Unassembled WGS sequence"/>
</dbReference>
<evidence type="ECO:0000313" key="4">
    <source>
        <dbReference type="Proteomes" id="UP000716322"/>
    </source>
</evidence>
<name>A0ABX0PJU3_9BURK</name>
<evidence type="ECO:0000259" key="2">
    <source>
        <dbReference type="Pfam" id="PF07589"/>
    </source>
</evidence>
<dbReference type="NCBIfam" id="TIGR02595">
    <property type="entry name" value="PEP_CTERM"/>
    <property type="match status" value="1"/>
</dbReference>
<keyword evidence="1" id="KW-0732">Signal</keyword>
<evidence type="ECO:0000313" key="3">
    <source>
        <dbReference type="EMBL" id="NIA57728.1"/>
    </source>
</evidence>
<dbReference type="Pfam" id="PF07589">
    <property type="entry name" value="PEP-CTERM"/>
    <property type="match status" value="1"/>
</dbReference>
<protein>
    <submittedName>
        <fullName evidence="3">PEP-CTERM sorting domain-containing protein</fullName>
    </submittedName>
</protein>